<reference evidence="2 3" key="1">
    <citation type="journal article" date="2004" name="Genome Res.">
        <title>Genome sequence of Haloarcula marismortui: a halophilic archaeon from the Dead Sea.</title>
        <authorList>
            <person name="Baliga N.S."/>
            <person name="Bonneau R."/>
            <person name="Facciotti M.T."/>
            <person name="Pan M."/>
            <person name="Glusman G."/>
            <person name="Deutsch E.W."/>
            <person name="Shannon P."/>
            <person name="Chiu Y."/>
            <person name="Weng R.S."/>
            <person name="Gan R.R."/>
            <person name="Hung P."/>
            <person name="Date S.V."/>
            <person name="Marcotte E."/>
            <person name="Hood L."/>
            <person name="Ng W.V."/>
        </authorList>
    </citation>
    <scope>NUCLEOTIDE SEQUENCE [LARGE SCALE GENOMIC DNA]</scope>
    <source>
        <strain evidence="3">ATCC 43049 / DSM 3752 / JCM 8966 / VKM B-1809</strain>
    </source>
</reference>
<dbReference type="EMBL" id="AY596297">
    <property type="protein sequence ID" value="AAV45118.1"/>
    <property type="molecule type" value="Genomic_DNA"/>
</dbReference>
<dbReference type="PaxDb" id="272569-rrnAC0036"/>
<dbReference type="Proteomes" id="UP000001169">
    <property type="component" value="Chromosome I"/>
</dbReference>
<evidence type="ECO:0000256" key="1">
    <source>
        <dbReference type="SAM" id="MobiDB-lite"/>
    </source>
</evidence>
<proteinExistence type="predicted"/>
<dbReference type="eggNOG" id="arCOG07553">
    <property type="taxonomic scope" value="Archaea"/>
</dbReference>
<feature type="region of interest" description="Disordered" evidence="1">
    <location>
        <begin position="28"/>
        <end position="55"/>
    </location>
</feature>
<evidence type="ECO:0000313" key="3">
    <source>
        <dbReference type="Proteomes" id="UP000001169"/>
    </source>
</evidence>
<dbReference type="HOGENOM" id="CLU_2392793_0_0_2"/>
<dbReference type="InterPro" id="IPR055755">
    <property type="entry name" value="DUF7331"/>
</dbReference>
<protein>
    <submittedName>
        <fullName evidence="2">Uncharacterized protein</fullName>
    </submittedName>
</protein>
<accession>Q5V5T4</accession>
<evidence type="ECO:0000313" key="2">
    <source>
        <dbReference type="EMBL" id="AAV45118.1"/>
    </source>
</evidence>
<name>Q5V5T4_HALMA</name>
<gene>
    <name evidence="2" type="ordered locus">rrnAC0036</name>
</gene>
<dbReference type="AlphaFoldDB" id="Q5V5T4"/>
<dbReference type="Pfam" id="PF24018">
    <property type="entry name" value="DUF7331"/>
    <property type="match status" value="1"/>
</dbReference>
<keyword evidence="3" id="KW-1185">Reference proteome</keyword>
<organism evidence="2 3">
    <name type="scientific">Haloarcula marismortui (strain ATCC 43049 / DSM 3752 / JCM 8966 / VKM B-1809)</name>
    <name type="common">Halobacterium marismortui</name>
    <dbReference type="NCBI Taxonomy" id="272569"/>
    <lineage>
        <taxon>Archaea</taxon>
        <taxon>Methanobacteriati</taxon>
        <taxon>Methanobacteriota</taxon>
        <taxon>Stenosarchaea group</taxon>
        <taxon>Halobacteria</taxon>
        <taxon>Halobacteriales</taxon>
        <taxon>Haloarculaceae</taxon>
        <taxon>Haloarcula</taxon>
    </lineage>
</organism>
<dbReference type="PATRIC" id="fig|272569.17.peg.847"/>
<dbReference type="EnsemblBacteria" id="AAV45118">
    <property type="protein sequence ID" value="AAV45118"/>
    <property type="gene ID" value="rrnAC0036"/>
</dbReference>
<dbReference type="KEGG" id="hma:rrnAC0036"/>
<feature type="compositionally biased region" description="Low complexity" evidence="1">
    <location>
        <begin position="41"/>
        <end position="50"/>
    </location>
</feature>
<sequence>MVWSCCLFSPMITGSMCLLGTPRYVEPEKNGTPIPNETMSTNATDNTTDAATDDQERRYAELNIGDEEFVIYDRENHQAWIQSTESLEVANLR</sequence>